<name>A0A397TM82_9GLOM</name>
<proteinExistence type="predicted"/>
<dbReference type="AlphaFoldDB" id="A0A397TM82"/>
<dbReference type="STRING" id="658196.A0A397TM82"/>
<sequence>MIKSEYIESCIKIKRFIKNAKIMISEKGKYEKSKETLDLKCIYTHLRPGDMNCFASDYSYEENKLQKLSKSLQKIYLGYRHVILSVINESHKDNYDRIILCETTNRTKQYLTYNIVQHYDDNNQINRMIKVGLLSCIPFSKRLEMLQKILFIPDQELNQEVIKSLIEADLAMELNGLCGLSTISKKMKLVISDVLLTQLELFRKFCEFVKFVISKENSISSKHTDWAISVFAKLKILLHYSKNTIFFRSNARIYELKKIIYGEYLKIFENCYNQNNSYLLSCLKIKVKNIKKKWKKNFKLRYTNKEKLNLFRNYMINILKANNLKTDCELLNDDLDIIFLEDDYKIIEKNHKETFDKIKRKKYEHKKQIELLESQANFENMVATTRNIGSEDINVLFNHGIEANNCGSEDITAEITNQGLEAFNFGSENTTVIMNQGIEVLNYGSEV</sequence>
<protein>
    <submittedName>
        <fullName evidence="1">Uncharacterized protein</fullName>
    </submittedName>
</protein>
<organism evidence="1 2">
    <name type="scientific">Glomus cerebriforme</name>
    <dbReference type="NCBI Taxonomy" id="658196"/>
    <lineage>
        <taxon>Eukaryota</taxon>
        <taxon>Fungi</taxon>
        <taxon>Fungi incertae sedis</taxon>
        <taxon>Mucoromycota</taxon>
        <taxon>Glomeromycotina</taxon>
        <taxon>Glomeromycetes</taxon>
        <taxon>Glomerales</taxon>
        <taxon>Glomeraceae</taxon>
        <taxon>Glomus</taxon>
    </lineage>
</organism>
<keyword evidence="2" id="KW-1185">Reference proteome</keyword>
<reference evidence="1 2" key="1">
    <citation type="submission" date="2018-06" db="EMBL/GenBank/DDBJ databases">
        <title>Comparative genomics reveals the genomic features of Rhizophagus irregularis, R. cerebriforme, R. diaphanum and Gigaspora rosea, and their symbiotic lifestyle signature.</title>
        <authorList>
            <person name="Morin E."/>
            <person name="San Clemente H."/>
            <person name="Chen E.C.H."/>
            <person name="De La Providencia I."/>
            <person name="Hainaut M."/>
            <person name="Kuo A."/>
            <person name="Kohler A."/>
            <person name="Murat C."/>
            <person name="Tang N."/>
            <person name="Roy S."/>
            <person name="Loubradou J."/>
            <person name="Henrissat B."/>
            <person name="Grigoriev I.V."/>
            <person name="Corradi N."/>
            <person name="Roux C."/>
            <person name="Martin F.M."/>
        </authorList>
    </citation>
    <scope>NUCLEOTIDE SEQUENCE [LARGE SCALE GENOMIC DNA]</scope>
    <source>
        <strain evidence="1 2">DAOM 227022</strain>
    </source>
</reference>
<evidence type="ECO:0000313" key="2">
    <source>
        <dbReference type="Proteomes" id="UP000265703"/>
    </source>
</evidence>
<gene>
    <name evidence="1" type="ORF">C1645_747472</name>
</gene>
<evidence type="ECO:0000313" key="1">
    <source>
        <dbReference type="EMBL" id="RIA99350.1"/>
    </source>
</evidence>
<accession>A0A397TM82</accession>
<dbReference type="Proteomes" id="UP000265703">
    <property type="component" value="Unassembled WGS sequence"/>
</dbReference>
<comment type="caution">
    <text evidence="1">The sequence shown here is derived from an EMBL/GenBank/DDBJ whole genome shotgun (WGS) entry which is preliminary data.</text>
</comment>
<dbReference type="EMBL" id="QKYT01000005">
    <property type="protein sequence ID" value="RIA99350.1"/>
    <property type="molecule type" value="Genomic_DNA"/>
</dbReference>